<comment type="similarity">
    <text evidence="7">Belongs to the MraZ family.</text>
</comment>
<keyword evidence="3" id="KW-0677">Repeat</keyword>
<comment type="subunit">
    <text evidence="7">Forms oligomers.</text>
</comment>
<dbReference type="HAMAP" id="MF_01008">
    <property type="entry name" value="MraZ"/>
    <property type="match status" value="1"/>
</dbReference>
<keyword evidence="2 7" id="KW-0963">Cytoplasm</keyword>
<dbReference type="InterPro" id="IPR020603">
    <property type="entry name" value="MraZ_dom"/>
</dbReference>
<name>A0AAF0CB99_9PROT</name>
<dbReference type="CDD" id="cd16321">
    <property type="entry name" value="MraZ_C"/>
    <property type="match status" value="1"/>
</dbReference>
<dbReference type="GO" id="GO:0005737">
    <property type="term" value="C:cytoplasm"/>
    <property type="evidence" value="ECO:0007669"/>
    <property type="project" value="UniProtKB-UniRule"/>
</dbReference>
<evidence type="ECO:0000256" key="5">
    <source>
        <dbReference type="ARBA" id="ARBA00023125"/>
    </source>
</evidence>
<reference evidence="9" key="1">
    <citation type="submission" date="2023-02" db="EMBL/GenBank/DDBJ databases">
        <title>Genome sequence of Hyphococcus flavus.</title>
        <authorList>
            <person name="Rong J.-C."/>
            <person name="Zhao Q."/>
            <person name="Yi M."/>
            <person name="Wu J.-Y."/>
        </authorList>
    </citation>
    <scope>NUCLEOTIDE SEQUENCE</scope>
    <source>
        <strain evidence="9">MCCC 1K03223</strain>
    </source>
</reference>
<dbReference type="Pfam" id="PF02381">
    <property type="entry name" value="MraZ"/>
    <property type="match status" value="1"/>
</dbReference>
<dbReference type="InterPro" id="IPR037914">
    <property type="entry name" value="SpoVT-AbrB_sf"/>
</dbReference>
<dbReference type="AlphaFoldDB" id="A0AAF0CB99"/>
<evidence type="ECO:0000313" key="10">
    <source>
        <dbReference type="Proteomes" id="UP001214043"/>
    </source>
</evidence>
<dbReference type="PANTHER" id="PTHR34701">
    <property type="entry name" value="TRANSCRIPTIONAL REGULATOR MRAZ"/>
    <property type="match status" value="1"/>
</dbReference>
<dbReference type="PROSITE" id="PS51740">
    <property type="entry name" value="SPOVT_ABRB"/>
    <property type="match status" value="1"/>
</dbReference>
<evidence type="ECO:0000256" key="4">
    <source>
        <dbReference type="ARBA" id="ARBA00023015"/>
    </source>
</evidence>
<feature type="domain" description="SpoVT-AbrB" evidence="8">
    <location>
        <begin position="12"/>
        <end position="59"/>
    </location>
</feature>
<dbReference type="InterPro" id="IPR035642">
    <property type="entry name" value="MraZ_N"/>
</dbReference>
<keyword evidence="5 7" id="KW-0238">DNA-binding</keyword>
<dbReference type="GO" id="GO:0003700">
    <property type="term" value="F:DNA-binding transcription factor activity"/>
    <property type="evidence" value="ECO:0007669"/>
    <property type="project" value="UniProtKB-UniRule"/>
</dbReference>
<dbReference type="CDD" id="cd16320">
    <property type="entry name" value="MraZ_N"/>
    <property type="match status" value="1"/>
</dbReference>
<dbReference type="GO" id="GO:0009295">
    <property type="term" value="C:nucleoid"/>
    <property type="evidence" value="ECO:0007669"/>
    <property type="project" value="UniProtKB-SubCell"/>
</dbReference>
<dbReference type="GO" id="GO:0000976">
    <property type="term" value="F:transcription cis-regulatory region binding"/>
    <property type="evidence" value="ECO:0007669"/>
    <property type="project" value="TreeGrafter"/>
</dbReference>
<dbReference type="SUPFAM" id="SSF89447">
    <property type="entry name" value="AbrB/MazE/MraZ-like"/>
    <property type="match status" value="1"/>
</dbReference>
<keyword evidence="4 7" id="KW-0805">Transcription regulation</keyword>
<evidence type="ECO:0000256" key="3">
    <source>
        <dbReference type="ARBA" id="ARBA00022737"/>
    </source>
</evidence>
<dbReference type="InterPro" id="IPR038619">
    <property type="entry name" value="MraZ_sf"/>
</dbReference>
<organism evidence="9 10">
    <name type="scientific">Hyphococcus flavus</name>
    <dbReference type="NCBI Taxonomy" id="1866326"/>
    <lineage>
        <taxon>Bacteria</taxon>
        <taxon>Pseudomonadati</taxon>
        <taxon>Pseudomonadota</taxon>
        <taxon>Alphaproteobacteria</taxon>
        <taxon>Parvularculales</taxon>
        <taxon>Parvularculaceae</taxon>
        <taxon>Hyphococcus</taxon>
    </lineage>
</organism>
<evidence type="ECO:0000256" key="6">
    <source>
        <dbReference type="ARBA" id="ARBA00023163"/>
    </source>
</evidence>
<evidence type="ECO:0000256" key="7">
    <source>
        <dbReference type="HAMAP-Rule" id="MF_01008"/>
    </source>
</evidence>
<evidence type="ECO:0000259" key="8">
    <source>
        <dbReference type="PROSITE" id="PS51740"/>
    </source>
</evidence>
<dbReference type="InterPro" id="IPR003444">
    <property type="entry name" value="MraZ"/>
</dbReference>
<dbReference type="Proteomes" id="UP001214043">
    <property type="component" value="Chromosome"/>
</dbReference>
<keyword evidence="10" id="KW-1185">Reference proteome</keyword>
<protein>
    <recommendedName>
        <fullName evidence="1 7">Transcriptional regulator MraZ</fullName>
    </recommendedName>
</protein>
<accession>A0AAF0CB99</accession>
<dbReference type="RefSeq" id="WP_274492186.1">
    <property type="nucleotide sequence ID" value="NZ_CP118166.1"/>
</dbReference>
<gene>
    <name evidence="7" type="primary">mraZ</name>
    <name evidence="9" type="ORF">PUV54_10490</name>
</gene>
<dbReference type="InterPro" id="IPR035644">
    <property type="entry name" value="MraZ_C"/>
</dbReference>
<evidence type="ECO:0000256" key="1">
    <source>
        <dbReference type="ARBA" id="ARBA00013860"/>
    </source>
</evidence>
<keyword evidence="6 7" id="KW-0804">Transcription</keyword>
<dbReference type="PANTHER" id="PTHR34701:SF1">
    <property type="entry name" value="TRANSCRIPTIONAL REGULATOR MRAZ"/>
    <property type="match status" value="1"/>
</dbReference>
<sequence length="160" mass="17713">MRRVTGARFFGSYVNKIDAKGRLATPALFRRALNLPEENVVYCIPSTEEPCIECGGGDYIDNLMEMIDQLDPFSPKRISLERTIATQMTPLSPDKEGRINLPEPLREHAKLNGEALFAGHVRSFQIWNPDIFEAALGEAKKIASDARLSLRNPTPNGGSA</sequence>
<dbReference type="InterPro" id="IPR007159">
    <property type="entry name" value="SpoVT-AbrB_dom"/>
</dbReference>
<dbReference type="Gene3D" id="3.40.1550.20">
    <property type="entry name" value="Transcriptional regulator MraZ domain"/>
    <property type="match status" value="1"/>
</dbReference>
<dbReference type="GO" id="GO:2000143">
    <property type="term" value="P:negative regulation of DNA-templated transcription initiation"/>
    <property type="evidence" value="ECO:0007669"/>
    <property type="project" value="TreeGrafter"/>
</dbReference>
<dbReference type="EMBL" id="CP118166">
    <property type="protein sequence ID" value="WDI30385.1"/>
    <property type="molecule type" value="Genomic_DNA"/>
</dbReference>
<evidence type="ECO:0000256" key="2">
    <source>
        <dbReference type="ARBA" id="ARBA00022490"/>
    </source>
</evidence>
<comment type="subcellular location">
    <subcellularLocation>
        <location evidence="7">Cytoplasm</location>
        <location evidence="7">Nucleoid</location>
    </subcellularLocation>
</comment>
<dbReference type="KEGG" id="hfl:PUV54_10490"/>
<proteinExistence type="inferred from homology"/>
<evidence type="ECO:0000313" key="9">
    <source>
        <dbReference type="EMBL" id="WDI30385.1"/>
    </source>
</evidence>